<keyword evidence="2" id="KW-1185">Reference proteome</keyword>
<dbReference type="EMBL" id="CM042023">
    <property type="protein sequence ID" value="KAI3813959.1"/>
    <property type="molecule type" value="Genomic_DNA"/>
</dbReference>
<protein>
    <submittedName>
        <fullName evidence="1">Uncharacterized protein</fullName>
    </submittedName>
</protein>
<name>A0ACB9J0Y9_9ASTR</name>
<proteinExistence type="predicted"/>
<comment type="caution">
    <text evidence="1">The sequence shown here is derived from an EMBL/GenBank/DDBJ whole genome shotgun (WGS) entry which is preliminary data.</text>
</comment>
<evidence type="ECO:0000313" key="1">
    <source>
        <dbReference type="EMBL" id="KAI3813959.1"/>
    </source>
</evidence>
<organism evidence="1 2">
    <name type="scientific">Smallanthus sonchifolius</name>
    <dbReference type="NCBI Taxonomy" id="185202"/>
    <lineage>
        <taxon>Eukaryota</taxon>
        <taxon>Viridiplantae</taxon>
        <taxon>Streptophyta</taxon>
        <taxon>Embryophyta</taxon>
        <taxon>Tracheophyta</taxon>
        <taxon>Spermatophyta</taxon>
        <taxon>Magnoliopsida</taxon>
        <taxon>eudicotyledons</taxon>
        <taxon>Gunneridae</taxon>
        <taxon>Pentapetalae</taxon>
        <taxon>asterids</taxon>
        <taxon>campanulids</taxon>
        <taxon>Asterales</taxon>
        <taxon>Asteraceae</taxon>
        <taxon>Asteroideae</taxon>
        <taxon>Heliantheae alliance</taxon>
        <taxon>Millerieae</taxon>
        <taxon>Smallanthus</taxon>
    </lineage>
</organism>
<evidence type="ECO:0000313" key="2">
    <source>
        <dbReference type="Proteomes" id="UP001056120"/>
    </source>
</evidence>
<accession>A0ACB9J0Y9</accession>
<dbReference type="Proteomes" id="UP001056120">
    <property type="component" value="Linkage Group LG06"/>
</dbReference>
<reference evidence="1 2" key="2">
    <citation type="journal article" date="2022" name="Mol. Ecol. Resour.">
        <title>The genomes of chicory, endive, great burdock and yacon provide insights into Asteraceae paleo-polyploidization history and plant inulin production.</title>
        <authorList>
            <person name="Fan W."/>
            <person name="Wang S."/>
            <person name="Wang H."/>
            <person name="Wang A."/>
            <person name="Jiang F."/>
            <person name="Liu H."/>
            <person name="Zhao H."/>
            <person name="Xu D."/>
            <person name="Zhang Y."/>
        </authorList>
    </citation>
    <scope>NUCLEOTIDE SEQUENCE [LARGE SCALE GENOMIC DNA]</scope>
    <source>
        <strain evidence="2">cv. Yunnan</strain>
        <tissue evidence="1">Leaves</tissue>
    </source>
</reference>
<reference evidence="2" key="1">
    <citation type="journal article" date="2022" name="Mol. Ecol. Resour.">
        <title>The genomes of chicory, endive, great burdock and yacon provide insights into Asteraceae palaeo-polyploidization history and plant inulin production.</title>
        <authorList>
            <person name="Fan W."/>
            <person name="Wang S."/>
            <person name="Wang H."/>
            <person name="Wang A."/>
            <person name="Jiang F."/>
            <person name="Liu H."/>
            <person name="Zhao H."/>
            <person name="Xu D."/>
            <person name="Zhang Y."/>
        </authorList>
    </citation>
    <scope>NUCLEOTIDE SEQUENCE [LARGE SCALE GENOMIC DNA]</scope>
    <source>
        <strain evidence="2">cv. Yunnan</strain>
    </source>
</reference>
<sequence length="655" mass="73590">MSLLSVYFVLLDTPPNHGHSAPCLIRNTLACGDPRHPRDLQVVLEHLLLISSVVSVLGAFSTQSTAFLQEKVTDFGDFCDKIEHPTYTYLDEIVPKPISKLDEKEKKVYDSEKKAHGSITMALTIEIFHSFRGYYNSKDLWKALQKRFEGNSDIKKSKRYLLRKQFYHLHTELKAYELTYPDEELVEKFLDALPPNFEMYTTLLRENPEFYEMTIEEAIGKVQAHDMNLKRKESSGRPQIQNPSMYYGTSSTAKSSESGSGPHHQHSSRNPTSTSSANQTAIAKIAEDHVALFASCMLAYENFIGGKLMDPETIKEDFNQVDPDDMEDMNIQWNMAMILRWAKRFLNRTGRKFIGGLSNAKVGFDKSKSKCYKCQNFGQFARECQKDKAPASEDALIAQTQVGFIAEIVEMMEAEEREAFVADQKESTTAFALMAIGEASSSSTEVDCNSFPVISCSKCLGLKVENSKLQDKVESLRIAALSYKENEKRYKDSTETLKKKNLDGKIVKLKNSRFVVENYELVVRQVSGLGLGTNAIPPPVSGKFVNGLIDLDLSCLDDSSNMEDSSSKADSVSDEEFFSDEGSENTKVEGVVSEDLLDKHNVKKPIVTDCNNCILTEPDVVETNDKIKMMLYGGFKSIKQITKEAFANNLGKNFQ</sequence>
<gene>
    <name evidence="1" type="ORF">L1987_18695</name>
</gene>